<evidence type="ECO:0000313" key="4">
    <source>
        <dbReference type="Proteomes" id="UP001142393"/>
    </source>
</evidence>
<name>A0A9W8U3F2_9AGAR</name>
<evidence type="ECO:0000256" key="1">
    <source>
        <dbReference type="SAM" id="Coils"/>
    </source>
</evidence>
<accession>A0A9W8U3F2</accession>
<feature type="coiled-coil region" evidence="1">
    <location>
        <begin position="19"/>
        <end position="102"/>
    </location>
</feature>
<reference evidence="2" key="1">
    <citation type="submission" date="2022-08" db="EMBL/GenBank/DDBJ databases">
        <authorList>
            <consortium name="DOE Joint Genome Institute"/>
            <person name="Min B."/>
            <person name="Sierra-Patev S."/>
            <person name="Naranjo-Ortiz M."/>
            <person name="Looney B."/>
            <person name="Konkel Z."/>
            <person name="Slot J.C."/>
            <person name="Sakamoto Y."/>
            <person name="Steenwyk J.L."/>
            <person name="Rokas A."/>
            <person name="Carro J."/>
            <person name="Camarero S."/>
            <person name="Ferreira P."/>
            <person name="Molpeceres G."/>
            <person name="Ruiz-duenas F.J."/>
            <person name="Serrano A."/>
            <person name="Henrissat B."/>
            <person name="Drula E."/>
            <person name="Hughes K.W."/>
            <person name="Mata J.L."/>
            <person name="Ishikawa N.K."/>
            <person name="Vargas-Isla R."/>
            <person name="Ushijima S."/>
            <person name="Smith C.A."/>
            <person name="Ahrendt S."/>
            <person name="Andreopoulos W."/>
            <person name="He G."/>
            <person name="LaButti K."/>
            <person name="Lipzen A."/>
            <person name="Ng V."/>
            <person name="Riley R."/>
            <person name="Sandor L."/>
            <person name="Barry K."/>
            <person name="Martinez A.T."/>
            <person name="Xiao Y."/>
            <person name="Gibbons J.G."/>
            <person name="Terashima K."/>
            <person name="Hibbett D.S."/>
            <person name="Grigoriev I.V."/>
        </authorList>
    </citation>
    <scope>NUCLEOTIDE SEQUENCE</scope>
    <source>
        <strain evidence="2">TFB7810</strain>
    </source>
</reference>
<accession>A0AA38Q7C4</accession>
<reference evidence="2 4" key="3">
    <citation type="journal article" date="2023" name="Proc. Natl. Acad. Sci. U.S.A.">
        <title>A global phylogenomic analysis of the shiitake genus Lentinula.</title>
        <authorList>
            <person name="Sierra-Patev S."/>
            <person name="Min B."/>
            <person name="Naranjo-Ortiz M."/>
            <person name="Looney B."/>
            <person name="Konkel Z."/>
            <person name="Slot J.C."/>
            <person name="Sakamoto Y."/>
            <person name="Steenwyk J.L."/>
            <person name="Rokas A."/>
            <person name="Carro J."/>
            <person name="Camarero S."/>
            <person name="Ferreira P."/>
            <person name="Molpeceres G."/>
            <person name="Ruiz-Duenas F.J."/>
            <person name="Serrano A."/>
            <person name="Henrissat B."/>
            <person name="Drula E."/>
            <person name="Hughes K.W."/>
            <person name="Mata J.L."/>
            <person name="Ishikawa N.K."/>
            <person name="Vargas-Isla R."/>
            <person name="Ushijima S."/>
            <person name="Smith C.A."/>
            <person name="Donoghue J."/>
            <person name="Ahrendt S."/>
            <person name="Andreopoulos W."/>
            <person name="He G."/>
            <person name="LaButti K."/>
            <person name="Lipzen A."/>
            <person name="Ng V."/>
            <person name="Riley R."/>
            <person name="Sandor L."/>
            <person name="Barry K."/>
            <person name="Martinez A.T."/>
            <person name="Xiao Y."/>
            <person name="Gibbons J.G."/>
            <person name="Terashima K."/>
            <person name="Grigoriev I.V."/>
            <person name="Hibbett D."/>
        </authorList>
    </citation>
    <scope>NUCLEOTIDE SEQUENCE [LARGE SCALE GENOMIC DNA]</scope>
    <source>
        <strain evidence="2 4">TFB7810</strain>
    </source>
</reference>
<dbReference type="Proteomes" id="UP001142393">
    <property type="component" value="Unassembled WGS sequence"/>
</dbReference>
<feature type="non-terminal residue" evidence="2">
    <location>
        <position position="104"/>
    </location>
</feature>
<protein>
    <submittedName>
        <fullName evidence="2">Uncharacterized protein</fullName>
    </submittedName>
</protein>
<reference evidence="3" key="2">
    <citation type="submission" date="2022-08" db="EMBL/GenBank/DDBJ databases">
        <authorList>
            <consortium name="DOE Joint Genome Institute"/>
            <person name="Min B."/>
            <person name="Riley R."/>
            <person name="Sierra-Patev S."/>
            <person name="Naranjo-Ortiz M."/>
            <person name="Looney B."/>
            <person name="Konkel Z."/>
            <person name="Slot J.C."/>
            <person name="Sakamoto Y."/>
            <person name="Steenwyk J.L."/>
            <person name="Rokas A."/>
            <person name="Carro J."/>
            <person name="Camarero S."/>
            <person name="Ferreira P."/>
            <person name="Molpeceres G."/>
            <person name="Ruiz-Duenas F.J."/>
            <person name="Serrano A."/>
            <person name="Henrissat B."/>
            <person name="Drula E."/>
            <person name="Hughes K.W."/>
            <person name="Mata J.L."/>
            <person name="Ishikawa N.K."/>
            <person name="Vargas-Isla R."/>
            <person name="Ushijima S."/>
            <person name="Smith C.A."/>
            <person name="Ahrendt S."/>
            <person name="Andreopoulos W."/>
            <person name="He G."/>
            <person name="Labutti K."/>
            <person name="Lipzen A."/>
            <person name="Ng V."/>
            <person name="Sandor L."/>
            <person name="Barry K."/>
            <person name="Martinez A.T."/>
            <person name="Xiao Y."/>
            <person name="Gibbons J.G."/>
            <person name="Terashima K."/>
            <person name="Hibbett D.S."/>
            <person name="Grigoriev I.V."/>
        </authorList>
    </citation>
    <scope>NUCLEOTIDE SEQUENCE</scope>
    <source>
        <strain evidence="3">TFB7829</strain>
    </source>
</reference>
<dbReference type="EMBL" id="MU801909">
    <property type="protein sequence ID" value="KAJ3988442.1"/>
    <property type="molecule type" value="Genomic_DNA"/>
</dbReference>
<sequence length="104" mass="12100">MQHCSFQNHVLIQHSEHTIANLRAELQHVNHHLAKVEKACNTAEVNLSLRNAQHKREVSQLNQEVETLKSRPDLEGIVAELEERINEMEDLLKKKCEEIEENDD</sequence>
<keyword evidence="1" id="KW-0175">Coiled coil</keyword>
<dbReference type="EMBL" id="JANVFU010000001">
    <property type="protein sequence ID" value="KAJ3750835.1"/>
    <property type="molecule type" value="Genomic_DNA"/>
</dbReference>
<comment type="caution">
    <text evidence="2">The sequence shown here is derived from an EMBL/GenBank/DDBJ whole genome shotgun (WGS) entry which is preliminary data.</text>
</comment>
<organism evidence="2 4">
    <name type="scientific">Lentinula detonsa</name>
    <dbReference type="NCBI Taxonomy" id="2804962"/>
    <lineage>
        <taxon>Eukaryota</taxon>
        <taxon>Fungi</taxon>
        <taxon>Dikarya</taxon>
        <taxon>Basidiomycota</taxon>
        <taxon>Agaricomycotina</taxon>
        <taxon>Agaricomycetes</taxon>
        <taxon>Agaricomycetidae</taxon>
        <taxon>Agaricales</taxon>
        <taxon>Marasmiineae</taxon>
        <taxon>Omphalotaceae</taxon>
        <taxon>Lentinula</taxon>
    </lineage>
</organism>
<proteinExistence type="predicted"/>
<evidence type="ECO:0000313" key="2">
    <source>
        <dbReference type="EMBL" id="KAJ3750835.1"/>
    </source>
</evidence>
<dbReference type="AlphaFoldDB" id="A0A9W8U3F2"/>
<evidence type="ECO:0000313" key="3">
    <source>
        <dbReference type="EMBL" id="KAJ3988442.1"/>
    </source>
</evidence>
<gene>
    <name evidence="2" type="ORF">DFH05DRAFT_1388025</name>
    <name evidence="3" type="ORF">F5890DRAFT_1403050</name>
</gene>
<dbReference type="Proteomes" id="UP001163850">
    <property type="component" value="Unassembled WGS sequence"/>
</dbReference>
<keyword evidence="4" id="KW-1185">Reference proteome</keyword>